<comment type="caution">
    <text evidence="2">The sequence shown here is derived from an EMBL/GenBank/DDBJ whole genome shotgun (WGS) entry which is preliminary data.</text>
</comment>
<gene>
    <name evidence="2" type="ORF">DRP43_01230</name>
</gene>
<evidence type="ECO:0000313" key="3">
    <source>
        <dbReference type="Proteomes" id="UP000271125"/>
    </source>
</evidence>
<feature type="transmembrane region" description="Helical" evidence="1">
    <location>
        <begin position="56"/>
        <end position="75"/>
    </location>
</feature>
<dbReference type="AlphaFoldDB" id="A0A660SNC0"/>
<organism evidence="2 3">
    <name type="scientific">candidate division TA06 bacterium</name>
    <dbReference type="NCBI Taxonomy" id="2250710"/>
    <lineage>
        <taxon>Bacteria</taxon>
        <taxon>Bacteria division TA06</taxon>
    </lineage>
</organism>
<accession>A0A660SNC0</accession>
<sequence>MRKYTNIFIIIMIFVSPFYVQAKGTFHLNTSQNFSKSSPEKAAIKDANKDVDGCSWMGAGCLANIYGIAAAYVIVPSPKISQLIGKSPDYILIYSETYRKTAKDIQVKKSTQGCLIFAALYLLMIFYPSFTGSY</sequence>
<keyword evidence="1" id="KW-1133">Transmembrane helix</keyword>
<evidence type="ECO:0000313" key="2">
    <source>
        <dbReference type="EMBL" id="RKX72239.1"/>
    </source>
</evidence>
<protein>
    <submittedName>
        <fullName evidence="2">Uncharacterized protein</fullName>
    </submittedName>
</protein>
<feature type="transmembrane region" description="Helical" evidence="1">
    <location>
        <begin position="113"/>
        <end position="130"/>
    </location>
</feature>
<evidence type="ECO:0000256" key="1">
    <source>
        <dbReference type="SAM" id="Phobius"/>
    </source>
</evidence>
<dbReference type="Proteomes" id="UP000271125">
    <property type="component" value="Unassembled WGS sequence"/>
</dbReference>
<name>A0A660SNC0_UNCT6</name>
<keyword evidence="1" id="KW-0472">Membrane</keyword>
<reference evidence="2 3" key="1">
    <citation type="submission" date="2018-06" db="EMBL/GenBank/DDBJ databases">
        <title>Extensive metabolic versatility and redundancy in microbially diverse, dynamic hydrothermal sediments.</title>
        <authorList>
            <person name="Dombrowski N."/>
            <person name="Teske A."/>
            <person name="Baker B.J."/>
        </authorList>
    </citation>
    <scope>NUCLEOTIDE SEQUENCE [LARGE SCALE GENOMIC DNA]</scope>
    <source>
        <strain evidence="2">B10_G13</strain>
    </source>
</reference>
<proteinExistence type="predicted"/>
<dbReference type="EMBL" id="QNBD01000037">
    <property type="protein sequence ID" value="RKX72239.1"/>
    <property type="molecule type" value="Genomic_DNA"/>
</dbReference>
<keyword evidence="1" id="KW-0812">Transmembrane</keyword>